<proteinExistence type="predicted"/>
<evidence type="ECO:0000313" key="3">
    <source>
        <dbReference type="Proteomes" id="UP000301870"/>
    </source>
</evidence>
<reference evidence="4" key="1">
    <citation type="submission" date="2025-08" db="UniProtKB">
        <authorList>
            <consortium name="RefSeq"/>
        </authorList>
    </citation>
    <scope>IDENTIFICATION</scope>
    <source>
        <strain evidence="4">Ishihara</strain>
        <tissue evidence="4">Whole body</tissue>
    </source>
</reference>
<dbReference type="Pfam" id="PF25298">
    <property type="entry name" value="Baculo_FP_2nd"/>
    <property type="match status" value="1"/>
</dbReference>
<feature type="domain" description="FP protein C-terminal" evidence="2">
    <location>
        <begin position="278"/>
        <end position="325"/>
    </location>
</feature>
<dbReference type="GeneID" id="111355713"/>
<evidence type="ECO:0000313" key="4">
    <source>
        <dbReference type="RefSeq" id="XP_022825518.1"/>
    </source>
</evidence>
<dbReference type="OrthoDB" id="5984028at2759"/>
<dbReference type="KEGG" id="sliu:111355713"/>
<dbReference type="RefSeq" id="XP_022825518.1">
    <property type="nucleotide sequence ID" value="XM_022969750.1"/>
</dbReference>
<feature type="coiled-coil region" evidence="1">
    <location>
        <begin position="127"/>
        <end position="175"/>
    </location>
</feature>
<keyword evidence="3" id="KW-1185">Reference proteome</keyword>
<organism evidence="3 4">
    <name type="scientific">Spodoptera litura</name>
    <name type="common">Asian cotton leafworm</name>
    <dbReference type="NCBI Taxonomy" id="69820"/>
    <lineage>
        <taxon>Eukaryota</taxon>
        <taxon>Metazoa</taxon>
        <taxon>Ecdysozoa</taxon>
        <taxon>Arthropoda</taxon>
        <taxon>Hexapoda</taxon>
        <taxon>Insecta</taxon>
        <taxon>Pterygota</taxon>
        <taxon>Neoptera</taxon>
        <taxon>Endopterygota</taxon>
        <taxon>Lepidoptera</taxon>
        <taxon>Glossata</taxon>
        <taxon>Ditrysia</taxon>
        <taxon>Noctuoidea</taxon>
        <taxon>Noctuidae</taxon>
        <taxon>Amphipyrinae</taxon>
        <taxon>Spodoptera</taxon>
    </lineage>
</organism>
<accession>A0A9J7E936</accession>
<keyword evidence="1" id="KW-0175">Coiled coil</keyword>
<evidence type="ECO:0000256" key="1">
    <source>
        <dbReference type="SAM" id="Coils"/>
    </source>
</evidence>
<evidence type="ECO:0000259" key="2">
    <source>
        <dbReference type="Pfam" id="PF25298"/>
    </source>
</evidence>
<dbReference type="AlphaFoldDB" id="A0A9J7E936"/>
<dbReference type="Proteomes" id="UP000301870">
    <property type="component" value="Chromosome 21"/>
</dbReference>
<protein>
    <submittedName>
        <fullName evidence="4">Uncharacterized protein LOC111355713</fullName>
    </submittedName>
</protein>
<dbReference type="InterPro" id="IPR004244">
    <property type="entry name" value="Transposase_22"/>
</dbReference>
<dbReference type="PANTHER" id="PTHR11505">
    <property type="entry name" value="L1 TRANSPOSABLE ELEMENT-RELATED"/>
    <property type="match status" value="1"/>
</dbReference>
<sequence>MVEEQRLKWPCQECRSRAPKVGNLNTPVRNLKEDDIIRTEERESVLGNITLRRKQSVCNKNSKNQVSAGSPKTKDDSLVSAISEQVHDVILSELPGIISNIMKTELSSIKEDLSDFRRTIEFVSAGFDEMRNTVNKLAKENSDLSVENKILKSNVSELLDRLNNVEQHLREENLEIQGVPEHRNESLPNLLEQCGRVVGCSFDKDDIVKCTRVAKLNRESKLPRAIIVKFGNARKRDEFYSAVYRYNKSNPKEKLNTSLLGIGGVRKPVYVSEHLSLANRKLHAAARQRAKELGYKFVWIKNGRIYVRKLEDSKYIIVRNTDSLDLIC</sequence>
<dbReference type="InterPro" id="IPR057251">
    <property type="entry name" value="FP_C"/>
</dbReference>
<name>A0A9J7E936_SPOLT</name>
<gene>
    <name evidence="4" type="primary">LOC111355713</name>
</gene>